<accession>A0A4D6HED1</accession>
<dbReference type="PANTHER" id="PTHR10996:SF178">
    <property type="entry name" value="2-HYDROXYACID DEHYDROGENASE YGL185C-RELATED"/>
    <property type="match status" value="1"/>
</dbReference>
<organism evidence="6 7">
    <name type="scientific">Halapricum salinum</name>
    <dbReference type="NCBI Taxonomy" id="1457250"/>
    <lineage>
        <taxon>Archaea</taxon>
        <taxon>Methanobacteriati</taxon>
        <taxon>Methanobacteriota</taxon>
        <taxon>Stenosarchaea group</taxon>
        <taxon>Halobacteria</taxon>
        <taxon>Halobacteriales</taxon>
        <taxon>Haloarculaceae</taxon>
        <taxon>Halapricum</taxon>
    </lineage>
</organism>
<dbReference type="SUPFAM" id="SSF52283">
    <property type="entry name" value="Formate/glycerate dehydrogenase catalytic domain-like"/>
    <property type="match status" value="1"/>
</dbReference>
<evidence type="ECO:0000256" key="1">
    <source>
        <dbReference type="ARBA" id="ARBA00023002"/>
    </source>
</evidence>
<dbReference type="GO" id="GO:0016618">
    <property type="term" value="F:hydroxypyruvate reductase [NAD(P)H] activity"/>
    <property type="evidence" value="ECO:0007669"/>
    <property type="project" value="TreeGrafter"/>
</dbReference>
<dbReference type="STRING" id="1457250.GCA_000755225_01857"/>
<evidence type="ECO:0000256" key="2">
    <source>
        <dbReference type="ARBA" id="ARBA00023027"/>
    </source>
</evidence>
<dbReference type="SUPFAM" id="SSF51735">
    <property type="entry name" value="NAD(P)-binding Rossmann-fold domains"/>
    <property type="match status" value="1"/>
</dbReference>
<dbReference type="EMBL" id="CP031310">
    <property type="protein sequence ID" value="QCC52444.1"/>
    <property type="molecule type" value="Genomic_DNA"/>
</dbReference>
<gene>
    <name evidence="6" type="ORF">DV733_14920</name>
</gene>
<name>A0A4D6HED1_9EURY</name>
<reference evidence="6 7" key="1">
    <citation type="journal article" date="2019" name="Nat. Commun.">
        <title>A new type of DNA phosphorothioation-based antiviral system in archaea.</title>
        <authorList>
            <person name="Xiong L."/>
            <person name="Liu S."/>
            <person name="Chen S."/>
            <person name="Xiao Y."/>
            <person name="Zhu B."/>
            <person name="Gao Y."/>
            <person name="Zhang Y."/>
            <person name="Chen B."/>
            <person name="Luo J."/>
            <person name="Deng Z."/>
            <person name="Chen X."/>
            <person name="Wang L."/>
            <person name="Chen S."/>
        </authorList>
    </citation>
    <scope>NUCLEOTIDE SEQUENCE [LARGE SCALE GENOMIC DNA]</scope>
    <source>
        <strain evidence="6 7">CBA1105</strain>
    </source>
</reference>
<dbReference type="Pfam" id="PF00389">
    <property type="entry name" value="2-Hacid_dh"/>
    <property type="match status" value="1"/>
</dbReference>
<feature type="domain" description="D-isomer specific 2-hydroxyacid dehydrogenase NAD-binding" evidence="5">
    <location>
        <begin position="113"/>
        <end position="285"/>
    </location>
</feature>
<dbReference type="GeneID" id="39849178"/>
<dbReference type="InterPro" id="IPR006140">
    <property type="entry name" value="D-isomer_DH_NAD-bd"/>
</dbReference>
<sequence>MVPEPTEILVFQQKLHGLPVERLVDALDERVGSATVSLAITDEAIDEKLPDATVVVGRTITTEQLELAESLELFACSFAGTDHLPLDELTDRGITVTNAGGVHASNAAEQAIGGLLALTRDLFRARRQQADGVWQNFQSGELAGGTATVVGLGAIGSAIAERLQPFDVTIRGVRHSPEKGGPVDEVYSYDEFEQAIVDVDAVLLACPLTETTRNLLDRSAFQVLHPETILVNVARGGVVDTEALLYALRWNDIGGAVLDVTDPEPLPPEHPLWGFENVLITPHNAGYTPEYYERLADILAENVDRARENGEWIGLRNQIVP</sequence>
<dbReference type="AlphaFoldDB" id="A0A4D6HED1"/>
<dbReference type="GO" id="GO:0005829">
    <property type="term" value="C:cytosol"/>
    <property type="evidence" value="ECO:0007669"/>
    <property type="project" value="TreeGrafter"/>
</dbReference>
<protein>
    <submittedName>
        <fullName evidence="6">D-2-hydroxyacid dehydrogenase</fullName>
    </submittedName>
</protein>
<proteinExistence type="inferred from homology"/>
<dbReference type="PANTHER" id="PTHR10996">
    <property type="entry name" value="2-HYDROXYACID DEHYDROGENASE-RELATED"/>
    <property type="match status" value="1"/>
</dbReference>
<dbReference type="RefSeq" id="WP_049992766.1">
    <property type="nucleotide sequence ID" value="NZ_CP031310.1"/>
</dbReference>
<evidence type="ECO:0000313" key="6">
    <source>
        <dbReference type="EMBL" id="QCC52444.1"/>
    </source>
</evidence>
<dbReference type="Gene3D" id="3.40.50.720">
    <property type="entry name" value="NAD(P)-binding Rossmann-like Domain"/>
    <property type="match status" value="2"/>
</dbReference>
<dbReference type="Proteomes" id="UP000296706">
    <property type="component" value="Chromosome"/>
</dbReference>
<comment type="similarity">
    <text evidence="3">Belongs to the D-isomer specific 2-hydroxyacid dehydrogenase family.</text>
</comment>
<dbReference type="InterPro" id="IPR050223">
    <property type="entry name" value="D-isomer_2-hydroxyacid_DH"/>
</dbReference>
<dbReference type="CDD" id="cd05300">
    <property type="entry name" value="2-Hacid_dh_1"/>
    <property type="match status" value="1"/>
</dbReference>
<feature type="domain" description="D-isomer specific 2-hydroxyacid dehydrogenase catalytic" evidence="4">
    <location>
        <begin position="29"/>
        <end position="310"/>
    </location>
</feature>
<dbReference type="InterPro" id="IPR006139">
    <property type="entry name" value="D-isomer_2_OHA_DH_cat_dom"/>
</dbReference>
<evidence type="ECO:0000259" key="4">
    <source>
        <dbReference type="Pfam" id="PF00389"/>
    </source>
</evidence>
<evidence type="ECO:0000313" key="7">
    <source>
        <dbReference type="Proteomes" id="UP000296706"/>
    </source>
</evidence>
<dbReference type="Pfam" id="PF02826">
    <property type="entry name" value="2-Hacid_dh_C"/>
    <property type="match status" value="1"/>
</dbReference>
<keyword evidence="1 3" id="KW-0560">Oxidoreductase</keyword>
<dbReference type="GO" id="GO:0051287">
    <property type="term" value="F:NAD binding"/>
    <property type="evidence" value="ECO:0007669"/>
    <property type="project" value="InterPro"/>
</dbReference>
<keyword evidence="7" id="KW-1185">Reference proteome</keyword>
<keyword evidence="2" id="KW-0520">NAD</keyword>
<dbReference type="KEGG" id="hsn:DV733_14920"/>
<dbReference type="GO" id="GO:0030267">
    <property type="term" value="F:glyoxylate reductase (NADPH) activity"/>
    <property type="evidence" value="ECO:0007669"/>
    <property type="project" value="TreeGrafter"/>
</dbReference>
<dbReference type="InterPro" id="IPR036291">
    <property type="entry name" value="NAD(P)-bd_dom_sf"/>
</dbReference>
<dbReference type="OrthoDB" id="168224at2157"/>
<evidence type="ECO:0000256" key="3">
    <source>
        <dbReference type="RuleBase" id="RU003719"/>
    </source>
</evidence>
<evidence type="ECO:0000259" key="5">
    <source>
        <dbReference type="Pfam" id="PF02826"/>
    </source>
</evidence>